<sequence length="71" mass="7332">MVSLFPGPVSPPSSITKSVSAESFQLIMPQDSKSLSAAPQNMAKTNSKSQGFLIVQGTNPCSSCIISDSGN</sequence>
<protein>
    <submittedName>
        <fullName evidence="1">Uncharacterized protein</fullName>
    </submittedName>
</protein>
<reference evidence="1" key="2">
    <citation type="journal article" date="2015" name="Fish Shellfish Immunol.">
        <title>Early steps in the European eel (Anguilla anguilla)-Vibrio vulnificus interaction in the gills: Role of the RtxA13 toxin.</title>
        <authorList>
            <person name="Callol A."/>
            <person name="Pajuelo D."/>
            <person name="Ebbesson L."/>
            <person name="Teles M."/>
            <person name="MacKenzie S."/>
            <person name="Amaro C."/>
        </authorList>
    </citation>
    <scope>NUCLEOTIDE SEQUENCE</scope>
</reference>
<accession>A0A0E9QVJ1</accession>
<name>A0A0E9QVJ1_ANGAN</name>
<evidence type="ECO:0000313" key="1">
    <source>
        <dbReference type="EMBL" id="JAH20839.1"/>
    </source>
</evidence>
<dbReference type="AlphaFoldDB" id="A0A0E9QVJ1"/>
<dbReference type="EMBL" id="GBXM01087738">
    <property type="protein sequence ID" value="JAH20839.1"/>
    <property type="molecule type" value="Transcribed_RNA"/>
</dbReference>
<reference evidence="1" key="1">
    <citation type="submission" date="2014-11" db="EMBL/GenBank/DDBJ databases">
        <authorList>
            <person name="Amaro Gonzalez C."/>
        </authorList>
    </citation>
    <scope>NUCLEOTIDE SEQUENCE</scope>
</reference>
<organism evidence="1">
    <name type="scientific">Anguilla anguilla</name>
    <name type="common">European freshwater eel</name>
    <name type="synonym">Muraena anguilla</name>
    <dbReference type="NCBI Taxonomy" id="7936"/>
    <lineage>
        <taxon>Eukaryota</taxon>
        <taxon>Metazoa</taxon>
        <taxon>Chordata</taxon>
        <taxon>Craniata</taxon>
        <taxon>Vertebrata</taxon>
        <taxon>Euteleostomi</taxon>
        <taxon>Actinopterygii</taxon>
        <taxon>Neopterygii</taxon>
        <taxon>Teleostei</taxon>
        <taxon>Anguilliformes</taxon>
        <taxon>Anguillidae</taxon>
        <taxon>Anguilla</taxon>
    </lineage>
</organism>
<proteinExistence type="predicted"/>